<dbReference type="Proteomes" id="UP000215914">
    <property type="component" value="Unassembled WGS sequence"/>
</dbReference>
<sequence>MYITQLMRMQSDQDKLINSLTKVYAQAIAICKGNRLRDTSITRERNHRQSERGEPTNRVIDFNLAGEGNMQTNRLRKICNSRS</sequence>
<organism evidence="1 2">
    <name type="scientific">Helianthus annuus</name>
    <name type="common">Common sunflower</name>
    <dbReference type="NCBI Taxonomy" id="4232"/>
    <lineage>
        <taxon>Eukaryota</taxon>
        <taxon>Viridiplantae</taxon>
        <taxon>Streptophyta</taxon>
        <taxon>Embryophyta</taxon>
        <taxon>Tracheophyta</taxon>
        <taxon>Spermatophyta</taxon>
        <taxon>Magnoliopsida</taxon>
        <taxon>eudicotyledons</taxon>
        <taxon>Gunneridae</taxon>
        <taxon>Pentapetalae</taxon>
        <taxon>asterids</taxon>
        <taxon>campanulids</taxon>
        <taxon>Asterales</taxon>
        <taxon>Asteraceae</taxon>
        <taxon>Asteroideae</taxon>
        <taxon>Heliantheae alliance</taxon>
        <taxon>Heliantheae</taxon>
        <taxon>Helianthus</taxon>
    </lineage>
</organism>
<reference evidence="1" key="2">
    <citation type="submission" date="2020-06" db="EMBL/GenBank/DDBJ databases">
        <title>Helianthus annuus Genome sequencing and assembly Release 2.</title>
        <authorList>
            <person name="Gouzy J."/>
            <person name="Langlade N."/>
            <person name="Munos S."/>
        </authorList>
    </citation>
    <scope>NUCLEOTIDE SEQUENCE</scope>
    <source>
        <tissue evidence="1">Leaves</tissue>
    </source>
</reference>
<accession>A0A9K3JAX4</accession>
<comment type="caution">
    <text evidence="1">The sequence shown here is derived from an EMBL/GenBank/DDBJ whole genome shotgun (WGS) entry which is preliminary data.</text>
</comment>
<protein>
    <submittedName>
        <fullName evidence="1">Uncharacterized protein</fullName>
    </submittedName>
</protein>
<keyword evidence="2" id="KW-1185">Reference proteome</keyword>
<dbReference type="AlphaFoldDB" id="A0A9K3JAX4"/>
<evidence type="ECO:0000313" key="1">
    <source>
        <dbReference type="EMBL" id="KAF5811682.1"/>
    </source>
</evidence>
<evidence type="ECO:0000313" key="2">
    <source>
        <dbReference type="Proteomes" id="UP000215914"/>
    </source>
</evidence>
<gene>
    <name evidence="1" type="ORF">HanXRQr2_Chr04g0184231</name>
</gene>
<proteinExistence type="predicted"/>
<dbReference type="EMBL" id="MNCJ02000319">
    <property type="protein sequence ID" value="KAF5811682.1"/>
    <property type="molecule type" value="Genomic_DNA"/>
</dbReference>
<dbReference type="Gramene" id="mRNA:HanXRQr2_Chr04g0184231">
    <property type="protein sequence ID" value="mRNA:HanXRQr2_Chr04g0184231"/>
    <property type="gene ID" value="HanXRQr2_Chr04g0184231"/>
</dbReference>
<reference evidence="1" key="1">
    <citation type="journal article" date="2017" name="Nature">
        <title>The sunflower genome provides insights into oil metabolism, flowering and Asterid evolution.</title>
        <authorList>
            <person name="Badouin H."/>
            <person name="Gouzy J."/>
            <person name="Grassa C.J."/>
            <person name="Murat F."/>
            <person name="Staton S.E."/>
            <person name="Cottret L."/>
            <person name="Lelandais-Briere C."/>
            <person name="Owens G.L."/>
            <person name="Carrere S."/>
            <person name="Mayjonade B."/>
            <person name="Legrand L."/>
            <person name="Gill N."/>
            <person name="Kane N.C."/>
            <person name="Bowers J.E."/>
            <person name="Hubner S."/>
            <person name="Bellec A."/>
            <person name="Berard A."/>
            <person name="Berges H."/>
            <person name="Blanchet N."/>
            <person name="Boniface M.C."/>
            <person name="Brunel D."/>
            <person name="Catrice O."/>
            <person name="Chaidir N."/>
            <person name="Claudel C."/>
            <person name="Donnadieu C."/>
            <person name="Faraut T."/>
            <person name="Fievet G."/>
            <person name="Helmstetter N."/>
            <person name="King M."/>
            <person name="Knapp S.J."/>
            <person name="Lai Z."/>
            <person name="Le Paslier M.C."/>
            <person name="Lippi Y."/>
            <person name="Lorenzon L."/>
            <person name="Mandel J.R."/>
            <person name="Marage G."/>
            <person name="Marchand G."/>
            <person name="Marquand E."/>
            <person name="Bret-Mestries E."/>
            <person name="Morien E."/>
            <person name="Nambeesan S."/>
            <person name="Nguyen T."/>
            <person name="Pegot-Espagnet P."/>
            <person name="Pouilly N."/>
            <person name="Raftis F."/>
            <person name="Sallet E."/>
            <person name="Schiex T."/>
            <person name="Thomas J."/>
            <person name="Vandecasteele C."/>
            <person name="Vares D."/>
            <person name="Vear F."/>
            <person name="Vautrin S."/>
            <person name="Crespi M."/>
            <person name="Mangin B."/>
            <person name="Burke J.M."/>
            <person name="Salse J."/>
            <person name="Munos S."/>
            <person name="Vincourt P."/>
            <person name="Rieseberg L.H."/>
            <person name="Langlade N.B."/>
        </authorList>
    </citation>
    <scope>NUCLEOTIDE SEQUENCE</scope>
    <source>
        <tissue evidence="1">Leaves</tissue>
    </source>
</reference>
<name>A0A9K3JAX4_HELAN</name>